<comment type="caution">
    <text evidence="8">The sequence shown here is derived from an EMBL/GenBank/DDBJ whole genome shotgun (WGS) entry which is preliminary data.</text>
</comment>
<dbReference type="PANTHER" id="PTHR14948:SF44">
    <property type="entry name" value="PROLINE-RICH TRANSMEMBRANE PROTEIN 1-LIKE"/>
    <property type="match status" value="1"/>
</dbReference>
<feature type="transmembrane region" description="Helical" evidence="6">
    <location>
        <begin position="209"/>
        <end position="233"/>
    </location>
</feature>
<dbReference type="AlphaFoldDB" id="B0G4M9"/>
<dbReference type="EMBL" id="AAXA02000012">
    <property type="protein sequence ID" value="EDR47253.1"/>
    <property type="molecule type" value="Genomic_DNA"/>
</dbReference>
<name>B0G4M9_9FIRM</name>
<dbReference type="Pfam" id="PF04505">
    <property type="entry name" value="CD225"/>
    <property type="match status" value="1"/>
</dbReference>
<gene>
    <name evidence="8" type="ORF">DORFOR_01218</name>
</gene>
<sequence>MRVPVAIYRQRKHKPPDTDVDIMDNIGSYTDIRSFEKCKCISICVTIPDKGQIKGGMSMKCKFCGNDLPEESKFCPSCGAPVEPEEKQEQSEQSTEAKQQENQNPYEYGVPGTNNGSGAQNENPYQYGSAEQNNENPYQYGSEGQNNENPYQYGSAGQDNENPYQYGSAGQNNENPYQYGSTGQNTSADYNANNGTYGQPQKPINGTTYLIFAIISTLLCCLPLGIVAIVYACKINSLQRSGDYAGAQNAAKKAKMFTIIGTVAALVVSIFYIIFAIVIGIGSSDFDDDPVSNVVENVIEDKNDSKKADDSDKSDKAAKSTEPAVASGELGTSWDSYTVQINDKVLTFPCTKADIEAAGLSMDTDYTAENYMVNANEYELVYFEDANDNEIMAYAINNTDTAMEVKDCLIGGVSVDDYDLENGGLTVIFPGGLQMGASKDAVTGAYGEADDTYDGDSLSMYSWYSGDSYYKSCEIDFDAESGLVCTMTMQNFGQ</sequence>
<dbReference type="Proteomes" id="UP000005359">
    <property type="component" value="Unassembled WGS sequence"/>
</dbReference>
<feature type="compositionally biased region" description="Polar residues" evidence="5">
    <location>
        <begin position="112"/>
        <end position="186"/>
    </location>
</feature>
<proteinExistence type="predicted"/>
<feature type="region of interest" description="Disordered" evidence="5">
    <location>
        <begin position="303"/>
        <end position="328"/>
    </location>
</feature>
<evidence type="ECO:0000313" key="8">
    <source>
        <dbReference type="EMBL" id="EDR47253.1"/>
    </source>
</evidence>
<reference evidence="8 9" key="2">
    <citation type="submission" date="2007-10" db="EMBL/GenBank/DDBJ databases">
        <authorList>
            <person name="Fulton L."/>
            <person name="Clifton S."/>
            <person name="Fulton B."/>
            <person name="Xu J."/>
            <person name="Minx P."/>
            <person name="Pepin K.H."/>
            <person name="Johnson M."/>
            <person name="Thiruvilangam P."/>
            <person name="Bhonagiri V."/>
            <person name="Nash W.E."/>
            <person name="Wang C."/>
            <person name="Mardis E.R."/>
            <person name="Wilson R.K."/>
        </authorList>
    </citation>
    <scope>NUCLEOTIDE SEQUENCE [LARGE SCALE GENOMIC DNA]</scope>
    <source>
        <strain evidence="8 9">ATCC 27755</strain>
    </source>
</reference>
<feature type="domain" description="Zinc-ribbon" evidence="7">
    <location>
        <begin position="60"/>
        <end position="82"/>
    </location>
</feature>
<dbReference type="InterPro" id="IPR051423">
    <property type="entry name" value="CD225/Dispanin"/>
</dbReference>
<dbReference type="Pfam" id="PF13240">
    <property type="entry name" value="Zn_Ribbon_1"/>
    <property type="match status" value="1"/>
</dbReference>
<feature type="compositionally biased region" description="Basic and acidic residues" evidence="5">
    <location>
        <begin position="303"/>
        <end position="319"/>
    </location>
</feature>
<keyword evidence="3 6" id="KW-1133">Transmembrane helix</keyword>
<evidence type="ECO:0000256" key="1">
    <source>
        <dbReference type="ARBA" id="ARBA00004370"/>
    </source>
</evidence>
<evidence type="ECO:0000256" key="6">
    <source>
        <dbReference type="SAM" id="Phobius"/>
    </source>
</evidence>
<dbReference type="InterPro" id="IPR007593">
    <property type="entry name" value="CD225/Dispanin_fam"/>
</dbReference>
<evidence type="ECO:0000256" key="4">
    <source>
        <dbReference type="ARBA" id="ARBA00023136"/>
    </source>
</evidence>
<dbReference type="PaxDb" id="411461-DORFOR_01218"/>
<accession>B0G4M9</accession>
<reference evidence="8 9" key="1">
    <citation type="submission" date="2007-10" db="EMBL/GenBank/DDBJ databases">
        <title>Draft genome sequence of Dorea formicigenerans(ATCC 27755).</title>
        <authorList>
            <person name="Sudarsanam P."/>
            <person name="Ley R."/>
            <person name="Guruge J."/>
            <person name="Turnbaugh P.J."/>
            <person name="Mahowald M."/>
            <person name="Liep D."/>
            <person name="Gordon J."/>
        </authorList>
    </citation>
    <scope>NUCLEOTIDE SEQUENCE [LARGE SCALE GENOMIC DNA]</scope>
    <source>
        <strain evidence="8 9">ATCC 27755</strain>
    </source>
</reference>
<evidence type="ECO:0000256" key="5">
    <source>
        <dbReference type="SAM" id="MobiDB-lite"/>
    </source>
</evidence>
<comment type="subcellular location">
    <subcellularLocation>
        <location evidence="1">Membrane</location>
    </subcellularLocation>
</comment>
<keyword evidence="4 6" id="KW-0472">Membrane</keyword>
<dbReference type="PANTHER" id="PTHR14948">
    <property type="entry name" value="NG5"/>
    <property type="match status" value="1"/>
</dbReference>
<keyword evidence="2 6" id="KW-0812">Transmembrane</keyword>
<dbReference type="InterPro" id="IPR026870">
    <property type="entry name" value="Zinc_ribbon_dom"/>
</dbReference>
<feature type="compositionally biased region" description="Low complexity" evidence="5">
    <location>
        <begin position="91"/>
        <end position="101"/>
    </location>
</feature>
<evidence type="ECO:0000256" key="3">
    <source>
        <dbReference type="ARBA" id="ARBA00022989"/>
    </source>
</evidence>
<dbReference type="eggNOG" id="COG4640">
    <property type="taxonomic scope" value="Bacteria"/>
</dbReference>
<evidence type="ECO:0000313" key="9">
    <source>
        <dbReference type="Proteomes" id="UP000005359"/>
    </source>
</evidence>
<dbReference type="GO" id="GO:0016020">
    <property type="term" value="C:membrane"/>
    <property type="evidence" value="ECO:0007669"/>
    <property type="project" value="UniProtKB-SubCell"/>
</dbReference>
<evidence type="ECO:0000256" key="2">
    <source>
        <dbReference type="ARBA" id="ARBA00022692"/>
    </source>
</evidence>
<protein>
    <submittedName>
        <fullName evidence="8">Interferon-induced transmembrane protein</fullName>
    </submittedName>
</protein>
<feature type="region of interest" description="Disordered" evidence="5">
    <location>
        <begin position="78"/>
        <end position="186"/>
    </location>
</feature>
<feature type="transmembrane region" description="Helical" evidence="6">
    <location>
        <begin position="254"/>
        <end position="281"/>
    </location>
</feature>
<dbReference type="STRING" id="411461.DORFOR_01218"/>
<evidence type="ECO:0000259" key="7">
    <source>
        <dbReference type="Pfam" id="PF13240"/>
    </source>
</evidence>
<organism evidence="8 9">
    <name type="scientific">Dorea formicigenerans ATCC 27755</name>
    <dbReference type="NCBI Taxonomy" id="411461"/>
    <lineage>
        <taxon>Bacteria</taxon>
        <taxon>Bacillati</taxon>
        <taxon>Bacillota</taxon>
        <taxon>Clostridia</taxon>
        <taxon>Lachnospirales</taxon>
        <taxon>Lachnospiraceae</taxon>
        <taxon>Dorea</taxon>
    </lineage>
</organism>